<dbReference type="GO" id="GO:0003729">
    <property type="term" value="F:mRNA binding"/>
    <property type="evidence" value="ECO:0007669"/>
    <property type="project" value="UniProtKB-ARBA"/>
</dbReference>
<evidence type="ECO:0000313" key="8">
    <source>
        <dbReference type="EMBL" id="KCW58313.1"/>
    </source>
</evidence>
<dbReference type="InterPro" id="IPR002885">
    <property type="entry name" value="PPR_rpt"/>
</dbReference>
<feature type="repeat" description="PPR" evidence="6">
    <location>
        <begin position="139"/>
        <end position="173"/>
    </location>
</feature>
<sequence length="521" mass="59507">MKPSRRIASRLTHLRRLSAVAEAPTPPPPPPPPPSGARPVRIYRRLSPLAGFGGSVSKTLNEYFMEGRKVSKIDLVRCAKELRKYRRYEHALEVMQWMEKRNINFAYADYALNLDLISKVKGLDAAEKYFNGLPESAKNIITYGTLLNCYCKEANEDKALALFKKMDELNFSSTRLAFSNLMTLYLKLGKPEMVPSLVEKMKERKISLDSFAYVLWMQSYASLDNIEGVEMVWQEMLNDSSQCDDWVVYSNLAAIYVKAGLFEKAESALRTLETVMKPQNREAYHFLISLYAGTSNLKEVNRVWESLKVAFNTPTNFSYLVMLQALHRLKDVEGLLKCFKEWKSGCSSYDERLAKAAVSACLEHDMLEEASSLFDEAIQRSNRPFFKGREVFMLYFLKKGEVDLAIEHLAAVIARTEGEEWRPDAVIMDAFLKHFEETKDIDSANNFYELLKNEMGVKVIASKVLLKTYIAAGRTAPEIREMLERDDITMDDELRNLCEKVAHDSCAGSITVGTRRFDVHN</sequence>
<dbReference type="STRING" id="71139.A0A059AWS0"/>
<evidence type="ECO:0000256" key="3">
    <source>
        <dbReference type="ARBA" id="ARBA00022737"/>
    </source>
</evidence>
<dbReference type="Pfam" id="PF12854">
    <property type="entry name" value="PPR_1"/>
    <property type="match status" value="1"/>
</dbReference>
<reference evidence="8" key="1">
    <citation type="submission" date="2013-07" db="EMBL/GenBank/DDBJ databases">
        <title>The genome of Eucalyptus grandis.</title>
        <authorList>
            <person name="Schmutz J."/>
            <person name="Hayes R."/>
            <person name="Myburg A."/>
            <person name="Tuskan G."/>
            <person name="Grattapaglia D."/>
            <person name="Rokhsar D.S."/>
        </authorList>
    </citation>
    <scope>NUCLEOTIDE SEQUENCE</scope>
    <source>
        <tissue evidence="8">Leaf extractions</tissue>
    </source>
</reference>
<evidence type="ECO:0008006" key="9">
    <source>
        <dbReference type="Google" id="ProtNLM"/>
    </source>
</evidence>
<dbReference type="eggNOG" id="KOG4197">
    <property type="taxonomic scope" value="Eukaryota"/>
</dbReference>
<dbReference type="EMBL" id="KK198760">
    <property type="protein sequence ID" value="KCW58313.1"/>
    <property type="molecule type" value="Genomic_DNA"/>
</dbReference>
<protein>
    <recommendedName>
        <fullName evidence="9">Pentacotripeptide-repeat region of PRORP domain-containing protein</fullName>
    </recommendedName>
</protein>
<comment type="similarity">
    <text evidence="2">Belongs to the PPR family. P subfamily.</text>
</comment>
<evidence type="ECO:0000256" key="7">
    <source>
        <dbReference type="SAM" id="MobiDB-lite"/>
    </source>
</evidence>
<keyword evidence="4" id="KW-0809">Transit peptide</keyword>
<proteinExistence type="inferred from homology"/>
<feature type="compositionally biased region" description="Pro residues" evidence="7">
    <location>
        <begin position="24"/>
        <end position="36"/>
    </location>
</feature>
<dbReference type="Gramene" id="KCW58313">
    <property type="protein sequence ID" value="KCW58313"/>
    <property type="gene ID" value="EUGRSUZ_H01002"/>
</dbReference>
<dbReference type="SUPFAM" id="SSF48452">
    <property type="entry name" value="TPR-like"/>
    <property type="match status" value="1"/>
</dbReference>
<dbReference type="InParanoid" id="A0A059AWS0"/>
<gene>
    <name evidence="8" type="ORF">EUGRSUZ_H01002</name>
</gene>
<organism evidence="8">
    <name type="scientific">Eucalyptus grandis</name>
    <name type="common">Flooded gum</name>
    <dbReference type="NCBI Taxonomy" id="71139"/>
    <lineage>
        <taxon>Eukaryota</taxon>
        <taxon>Viridiplantae</taxon>
        <taxon>Streptophyta</taxon>
        <taxon>Embryophyta</taxon>
        <taxon>Tracheophyta</taxon>
        <taxon>Spermatophyta</taxon>
        <taxon>Magnoliopsida</taxon>
        <taxon>eudicotyledons</taxon>
        <taxon>Gunneridae</taxon>
        <taxon>Pentapetalae</taxon>
        <taxon>rosids</taxon>
        <taxon>malvids</taxon>
        <taxon>Myrtales</taxon>
        <taxon>Myrtaceae</taxon>
        <taxon>Myrtoideae</taxon>
        <taxon>Eucalypteae</taxon>
        <taxon>Eucalyptus</taxon>
    </lineage>
</organism>
<dbReference type="PANTHER" id="PTHR45717">
    <property type="entry name" value="OS12G0527900 PROTEIN"/>
    <property type="match status" value="1"/>
</dbReference>
<dbReference type="Gene3D" id="1.25.40.10">
    <property type="entry name" value="Tetratricopeptide repeat domain"/>
    <property type="match status" value="2"/>
</dbReference>
<dbReference type="AlphaFoldDB" id="A0A059AWS0"/>
<accession>A0A059AWS0</accession>
<evidence type="ECO:0000256" key="6">
    <source>
        <dbReference type="PROSITE-ProRule" id="PRU00708"/>
    </source>
</evidence>
<evidence type="ECO:0000256" key="2">
    <source>
        <dbReference type="ARBA" id="ARBA00007626"/>
    </source>
</evidence>
<feature type="region of interest" description="Disordered" evidence="7">
    <location>
        <begin position="18"/>
        <end position="38"/>
    </location>
</feature>
<dbReference type="NCBIfam" id="TIGR00756">
    <property type="entry name" value="PPR"/>
    <property type="match status" value="1"/>
</dbReference>
<evidence type="ECO:0000256" key="4">
    <source>
        <dbReference type="ARBA" id="ARBA00022946"/>
    </source>
</evidence>
<dbReference type="KEGG" id="egr:104456674"/>
<evidence type="ECO:0000256" key="1">
    <source>
        <dbReference type="ARBA" id="ARBA00004173"/>
    </source>
</evidence>
<dbReference type="OMA" id="LFLEHYM"/>
<dbReference type="Pfam" id="PF01535">
    <property type="entry name" value="PPR"/>
    <property type="match status" value="3"/>
</dbReference>
<dbReference type="FunFam" id="1.25.40.10:FF:000385">
    <property type="entry name" value="Pentatricopeptide repeat-containing protein mitochondrial"/>
    <property type="match status" value="1"/>
</dbReference>
<dbReference type="GO" id="GO:0005739">
    <property type="term" value="C:mitochondrion"/>
    <property type="evidence" value="ECO:0000318"/>
    <property type="project" value="GO_Central"/>
</dbReference>
<dbReference type="PROSITE" id="PS51375">
    <property type="entry name" value="PPR"/>
    <property type="match status" value="1"/>
</dbReference>
<dbReference type="FunCoup" id="A0A059AWS0">
    <property type="interactions" value="904"/>
</dbReference>
<dbReference type="InterPro" id="IPR011990">
    <property type="entry name" value="TPR-like_helical_dom_sf"/>
</dbReference>
<keyword evidence="5" id="KW-0496">Mitochondrion</keyword>
<dbReference type="OrthoDB" id="1717827at2759"/>
<dbReference type="PANTHER" id="PTHR45717:SF8">
    <property type="entry name" value="OS01G0301000 PROTEIN"/>
    <property type="match status" value="1"/>
</dbReference>
<name>A0A059AWS0_EUCGR</name>
<keyword evidence="3" id="KW-0677">Repeat</keyword>
<comment type="subcellular location">
    <subcellularLocation>
        <location evidence="1">Mitochondrion</location>
    </subcellularLocation>
</comment>
<evidence type="ECO:0000256" key="5">
    <source>
        <dbReference type="ARBA" id="ARBA00023128"/>
    </source>
</evidence>